<proteinExistence type="predicted"/>
<sequence length="350" mass="38347">MQGRPSGRSDIVLRSIRHARPTAPHSHHAEAALHVVTAHRRRILAAVWTAVLMVPCVACADTSAQDISAQGKSSEELPMAITSSDWQANTLVVDDVIIMSPTPAWSGTLQGVMMDRDDDIDLRWNDGGTDRISTVESDLNAGFRVRLSHQTPFRISRPGQITEFSLLRTTGEGETEFRPGEYYSNHGELLTTRLGYGWTNLLLRGRSETTLGARYTHIADAFDHVTRDDLAVGENHVVTVDATATGYWDWRALVLSAGLSGGIGGSLIDQSGVRMDGSFATFSRRRGEFATAYEAHADVLWKITDQTFLQLGARGFMVQGVAQARDTWGAAGDSSTARWLGMTLGVWRDF</sequence>
<evidence type="ECO:0000313" key="1">
    <source>
        <dbReference type="EMBL" id="MBB3205900.1"/>
    </source>
</evidence>
<gene>
    <name evidence="1" type="ORF">FHS27_001704</name>
</gene>
<dbReference type="Proteomes" id="UP000536179">
    <property type="component" value="Unassembled WGS sequence"/>
</dbReference>
<reference evidence="1 2" key="1">
    <citation type="submission" date="2020-08" db="EMBL/GenBank/DDBJ databases">
        <title>Genomic Encyclopedia of Type Strains, Phase III (KMG-III): the genomes of soil and plant-associated and newly described type strains.</title>
        <authorList>
            <person name="Whitman W."/>
        </authorList>
    </citation>
    <scope>NUCLEOTIDE SEQUENCE [LARGE SCALE GENOMIC DNA]</scope>
    <source>
        <strain evidence="1 2">CECT 8075</strain>
    </source>
</reference>
<name>A0A7W5H5G6_9BACT</name>
<protein>
    <submittedName>
        <fullName evidence="1">Uncharacterized protein</fullName>
    </submittedName>
</protein>
<dbReference type="AlphaFoldDB" id="A0A7W5H5G6"/>
<comment type="caution">
    <text evidence="1">The sequence shown here is derived from an EMBL/GenBank/DDBJ whole genome shotgun (WGS) entry which is preliminary data.</text>
</comment>
<keyword evidence="2" id="KW-1185">Reference proteome</keyword>
<organism evidence="1 2">
    <name type="scientific">Aporhodopirellula rubra</name>
    <dbReference type="NCBI Taxonomy" id="980271"/>
    <lineage>
        <taxon>Bacteria</taxon>
        <taxon>Pseudomonadati</taxon>
        <taxon>Planctomycetota</taxon>
        <taxon>Planctomycetia</taxon>
        <taxon>Pirellulales</taxon>
        <taxon>Pirellulaceae</taxon>
        <taxon>Aporhodopirellula</taxon>
    </lineage>
</organism>
<dbReference type="RefSeq" id="WP_246419256.1">
    <property type="nucleotide sequence ID" value="NZ_JACHXU010000004.1"/>
</dbReference>
<accession>A0A7W5H5G6</accession>
<evidence type="ECO:0000313" key="2">
    <source>
        <dbReference type="Proteomes" id="UP000536179"/>
    </source>
</evidence>
<dbReference type="EMBL" id="JACHXU010000004">
    <property type="protein sequence ID" value="MBB3205900.1"/>
    <property type="molecule type" value="Genomic_DNA"/>
</dbReference>